<dbReference type="STRING" id="933084.A0A067QBL5"/>
<sequence>MDRLSDDYSLRRGDASKEFFVSVELYVSNKVASGLRKPQAPRKKSDKRESLRPAFGAAEDQQKKVKEKSSWLSITRGSTTSGSWRPGACRLSEEAEGCLLNVYIDETILYQSIYVHLLNHTDIRPVDRSLFFRKDCLGIHCSAGQRWTVTAHTEPLYLHFFNADTANTWLALLRSFAIPEVYGRYLGSSDGGLYRMWRQVDLTIVQARNLGTSKSFMEGSIPPPAVPDSPPENDALDLDVSCEIFINDLIVGRTTTKKGLGSPDWHESFGFPDHPPFDSLEIVVLREKKLLKPTTLGSVQIPLVNFRRGELVEGWFPILLGDSGSSSVQVGEIRLKMRVDEEIILPMSAYSGLLETINSRNSLDWMADLESKLQLNTLSTQLISIAIARNVLIDHIFELADREVDGTPSSHNTLFRGNTVLTKTMELAMACYGKAFLEASVGSVIRRLFAEKVAIEVDPVRCAGKSPKEIERNVDQLVSWCQEFWNQIYETRGECPSEMRKLFAHIRRLVEKRYQVKGSTEDKSRELPWQSVSAFCFLRFFVPAILHPHLFGLCPGLPEAPVQRSLTLIAKVMQSLANLNATVQREEFMRGVKDFLSNSLPAMIDYILVVSTTVDDQPFGHPYTVSETHDRLNVVNSLRQRSPKMPDLYRESIPLLPHLLDVPKHLAFVTSAVIRHARGYSRTRMIDQADVYLDEFCARCLEVEERALQRVSHLAGQSRLSEDRRSSAPELATAAAPSPPQRSDSCVRKGSVSSSSPKAKRRSWQASRRPAASARDNAGSSAAINPSLPSDVAPPNAVALDVSSPPTEASPIISPSSPSSAAQTSAVSTSLSSTPDMMDESRKRKGILRGILTRSV</sequence>
<dbReference type="InterPro" id="IPR035892">
    <property type="entry name" value="C2_domain_sf"/>
</dbReference>
<keyword evidence="6" id="KW-1185">Reference proteome</keyword>
<dbReference type="HOGENOM" id="CLU_011610_0_0_1"/>
<evidence type="ECO:0000259" key="3">
    <source>
        <dbReference type="PROSITE" id="PS50004"/>
    </source>
</evidence>
<dbReference type="PROSITE" id="PS50004">
    <property type="entry name" value="C2"/>
    <property type="match status" value="1"/>
</dbReference>
<dbReference type="PANTHER" id="PTHR10194">
    <property type="entry name" value="RAS GTPASE-ACTIVATING PROTEINS"/>
    <property type="match status" value="1"/>
</dbReference>
<evidence type="ECO:0000313" key="5">
    <source>
        <dbReference type="EMBL" id="KDQ63550.1"/>
    </source>
</evidence>
<dbReference type="PANTHER" id="PTHR10194:SF60">
    <property type="entry name" value="RAS GTPASE-ACTIVATING PROTEIN RASKOL"/>
    <property type="match status" value="1"/>
</dbReference>
<dbReference type="Gene3D" id="2.60.40.150">
    <property type="entry name" value="C2 domain"/>
    <property type="match status" value="1"/>
</dbReference>
<feature type="compositionally biased region" description="Low complexity" evidence="2">
    <location>
        <begin position="748"/>
        <end position="757"/>
    </location>
</feature>
<feature type="region of interest" description="Disordered" evidence="2">
    <location>
        <begin position="712"/>
        <end position="845"/>
    </location>
</feature>
<dbReference type="SUPFAM" id="SSF49562">
    <property type="entry name" value="C2 domain (Calcium/lipid-binding domain, CaLB)"/>
    <property type="match status" value="1"/>
</dbReference>
<organism evidence="5 6">
    <name type="scientific">Jaapia argillacea MUCL 33604</name>
    <dbReference type="NCBI Taxonomy" id="933084"/>
    <lineage>
        <taxon>Eukaryota</taxon>
        <taxon>Fungi</taxon>
        <taxon>Dikarya</taxon>
        <taxon>Basidiomycota</taxon>
        <taxon>Agaricomycotina</taxon>
        <taxon>Agaricomycetes</taxon>
        <taxon>Agaricomycetidae</taxon>
        <taxon>Jaapiales</taxon>
        <taxon>Jaapiaceae</taxon>
        <taxon>Jaapia</taxon>
    </lineage>
</organism>
<feature type="compositionally biased region" description="Low complexity" evidence="2">
    <location>
        <begin position="803"/>
        <end position="835"/>
    </location>
</feature>
<dbReference type="InterPro" id="IPR001936">
    <property type="entry name" value="RasGAP_dom"/>
</dbReference>
<dbReference type="InterPro" id="IPR000008">
    <property type="entry name" value="C2_dom"/>
</dbReference>
<dbReference type="SMART" id="SM00323">
    <property type="entry name" value="RasGAP"/>
    <property type="match status" value="1"/>
</dbReference>
<dbReference type="InterPro" id="IPR039360">
    <property type="entry name" value="Ras_GTPase"/>
</dbReference>
<dbReference type="PROSITE" id="PS50018">
    <property type="entry name" value="RAS_GTPASE_ACTIV_2"/>
    <property type="match status" value="1"/>
</dbReference>
<dbReference type="Pfam" id="PF00616">
    <property type="entry name" value="RasGAP"/>
    <property type="match status" value="1"/>
</dbReference>
<feature type="domain" description="C2" evidence="3">
    <location>
        <begin position="181"/>
        <end position="316"/>
    </location>
</feature>
<dbReference type="AlphaFoldDB" id="A0A067QBL5"/>
<dbReference type="GO" id="GO:0005096">
    <property type="term" value="F:GTPase activator activity"/>
    <property type="evidence" value="ECO:0007669"/>
    <property type="project" value="UniProtKB-KW"/>
</dbReference>
<name>A0A067QBL5_9AGAM</name>
<keyword evidence="1" id="KW-0343">GTPase activation</keyword>
<dbReference type="Pfam" id="PF00168">
    <property type="entry name" value="C2"/>
    <property type="match status" value="1"/>
</dbReference>
<dbReference type="CDD" id="cd05137">
    <property type="entry name" value="RasGAP_CLA2_BUD2"/>
    <property type="match status" value="1"/>
</dbReference>
<dbReference type="Proteomes" id="UP000027265">
    <property type="component" value="Unassembled WGS sequence"/>
</dbReference>
<dbReference type="SMART" id="SM00239">
    <property type="entry name" value="C2"/>
    <property type="match status" value="1"/>
</dbReference>
<evidence type="ECO:0000259" key="4">
    <source>
        <dbReference type="PROSITE" id="PS50018"/>
    </source>
</evidence>
<feature type="region of interest" description="Disordered" evidence="2">
    <location>
        <begin position="34"/>
        <end position="59"/>
    </location>
</feature>
<feature type="domain" description="Ras-GAP" evidence="4">
    <location>
        <begin position="374"/>
        <end position="578"/>
    </location>
</feature>
<dbReference type="SUPFAM" id="SSF48350">
    <property type="entry name" value="GTPase activation domain, GAP"/>
    <property type="match status" value="1"/>
</dbReference>
<feature type="compositionally biased region" description="Polar residues" evidence="2">
    <location>
        <begin position="778"/>
        <end position="788"/>
    </location>
</feature>
<dbReference type="InParanoid" id="A0A067QBL5"/>
<gene>
    <name evidence="5" type="ORF">JAAARDRAFT_169494</name>
</gene>
<accession>A0A067QBL5</accession>
<dbReference type="OrthoDB" id="775356at2759"/>
<evidence type="ECO:0000256" key="1">
    <source>
        <dbReference type="ARBA" id="ARBA00022468"/>
    </source>
</evidence>
<dbReference type="EMBL" id="KL197710">
    <property type="protein sequence ID" value="KDQ63550.1"/>
    <property type="molecule type" value="Genomic_DNA"/>
</dbReference>
<evidence type="ECO:0000313" key="6">
    <source>
        <dbReference type="Proteomes" id="UP000027265"/>
    </source>
</evidence>
<proteinExistence type="predicted"/>
<dbReference type="InterPro" id="IPR008936">
    <property type="entry name" value="Rho_GTPase_activation_prot"/>
</dbReference>
<evidence type="ECO:0000256" key="2">
    <source>
        <dbReference type="SAM" id="MobiDB-lite"/>
    </source>
</evidence>
<dbReference type="Gene3D" id="1.10.506.10">
    <property type="entry name" value="GTPase Activation - p120gap, domain 1"/>
    <property type="match status" value="1"/>
</dbReference>
<protein>
    <submittedName>
        <fullName evidence="5">Uncharacterized protein</fullName>
    </submittedName>
</protein>
<reference evidence="6" key="1">
    <citation type="journal article" date="2014" name="Proc. Natl. Acad. Sci. U.S.A.">
        <title>Extensive sampling of basidiomycete genomes demonstrates inadequacy of the white-rot/brown-rot paradigm for wood decay fungi.</title>
        <authorList>
            <person name="Riley R."/>
            <person name="Salamov A.A."/>
            <person name="Brown D.W."/>
            <person name="Nagy L.G."/>
            <person name="Floudas D."/>
            <person name="Held B.W."/>
            <person name="Levasseur A."/>
            <person name="Lombard V."/>
            <person name="Morin E."/>
            <person name="Otillar R."/>
            <person name="Lindquist E.A."/>
            <person name="Sun H."/>
            <person name="LaButti K.M."/>
            <person name="Schmutz J."/>
            <person name="Jabbour D."/>
            <person name="Luo H."/>
            <person name="Baker S.E."/>
            <person name="Pisabarro A.G."/>
            <person name="Walton J.D."/>
            <person name="Blanchette R.A."/>
            <person name="Henrissat B."/>
            <person name="Martin F."/>
            <person name="Cullen D."/>
            <person name="Hibbett D.S."/>
            <person name="Grigoriev I.V."/>
        </authorList>
    </citation>
    <scope>NUCLEOTIDE SEQUENCE [LARGE SCALE GENOMIC DNA]</scope>
    <source>
        <strain evidence="6">MUCL 33604</strain>
    </source>
</reference>